<evidence type="ECO:0000259" key="1">
    <source>
        <dbReference type="SMART" id="SM00849"/>
    </source>
</evidence>
<dbReference type="STRING" id="659014.SAMN04487996_105349"/>
<dbReference type="InterPro" id="IPR001279">
    <property type="entry name" value="Metallo-B-lactamas"/>
</dbReference>
<sequence>MRITFLGTGTSQGIPVIACECVVCRSNDQHDKRLRTSVWIQAHGKSFVIDTGPDFRQQMLRANVKDLDAAIFTHQHKDHTAGLDDIRAFNHRQQMDIPLYGRQEVLNQIKTEFAYAFAEKRYPGVPHFSLHPIENEPFEVEGVNIIPIEVMHHKLPVYGYRIGDFTYITDANYISEEEQEKIKGSRVLVLDTLQKEPHLSHFTLSQALELIDKLNVPEAYLTHISHKLGLHAVVESELPPHVHLAYDGLVLDL</sequence>
<evidence type="ECO:0000313" key="2">
    <source>
        <dbReference type="EMBL" id="SDE55093.1"/>
    </source>
</evidence>
<proteinExistence type="predicted"/>
<dbReference type="InterPro" id="IPR036866">
    <property type="entry name" value="RibonucZ/Hydroxyglut_hydro"/>
</dbReference>
<accession>A0A1G7DUC3</accession>
<organism evidence="2 3">
    <name type="scientific">Dyadobacter soli</name>
    <dbReference type="NCBI Taxonomy" id="659014"/>
    <lineage>
        <taxon>Bacteria</taxon>
        <taxon>Pseudomonadati</taxon>
        <taxon>Bacteroidota</taxon>
        <taxon>Cytophagia</taxon>
        <taxon>Cytophagales</taxon>
        <taxon>Spirosomataceae</taxon>
        <taxon>Dyadobacter</taxon>
    </lineage>
</organism>
<dbReference type="OrthoDB" id="9781189at2"/>
<name>A0A1G7DUC3_9BACT</name>
<dbReference type="CDD" id="cd16279">
    <property type="entry name" value="metallo-hydrolase-like_MBL-fold"/>
    <property type="match status" value="1"/>
</dbReference>
<evidence type="ECO:0000313" key="3">
    <source>
        <dbReference type="Proteomes" id="UP000198748"/>
    </source>
</evidence>
<keyword evidence="3" id="KW-1185">Reference proteome</keyword>
<dbReference type="RefSeq" id="WP_090148941.1">
    <property type="nucleotide sequence ID" value="NZ_FNAN01000005.1"/>
</dbReference>
<protein>
    <submittedName>
        <fullName evidence="2">Phosphoribosyl 1,2-cyclic phosphate phosphodiesterase</fullName>
    </submittedName>
</protein>
<dbReference type="Gene3D" id="3.60.15.10">
    <property type="entry name" value="Ribonuclease Z/Hydroxyacylglutathione hydrolase-like"/>
    <property type="match status" value="1"/>
</dbReference>
<gene>
    <name evidence="2" type="ORF">SAMN04487996_105349</name>
</gene>
<reference evidence="3" key="1">
    <citation type="submission" date="2016-10" db="EMBL/GenBank/DDBJ databases">
        <authorList>
            <person name="Varghese N."/>
            <person name="Submissions S."/>
        </authorList>
    </citation>
    <scope>NUCLEOTIDE SEQUENCE [LARGE SCALE GENOMIC DNA]</scope>
    <source>
        <strain evidence="3">DSM 25329</strain>
    </source>
</reference>
<feature type="domain" description="Metallo-beta-lactamase" evidence="1">
    <location>
        <begin position="34"/>
        <end position="223"/>
    </location>
</feature>
<dbReference type="Proteomes" id="UP000198748">
    <property type="component" value="Unassembled WGS sequence"/>
</dbReference>
<dbReference type="PANTHER" id="PTHR42663:SF6">
    <property type="entry name" value="HYDROLASE C777.06C-RELATED"/>
    <property type="match status" value="1"/>
</dbReference>
<dbReference type="PANTHER" id="PTHR42663">
    <property type="entry name" value="HYDROLASE C777.06C-RELATED-RELATED"/>
    <property type="match status" value="1"/>
</dbReference>
<dbReference type="EMBL" id="FNAN01000005">
    <property type="protein sequence ID" value="SDE55093.1"/>
    <property type="molecule type" value="Genomic_DNA"/>
</dbReference>
<dbReference type="SUPFAM" id="SSF56281">
    <property type="entry name" value="Metallo-hydrolase/oxidoreductase"/>
    <property type="match status" value="1"/>
</dbReference>
<dbReference type="AlphaFoldDB" id="A0A1G7DUC3"/>
<dbReference type="Pfam" id="PF12706">
    <property type="entry name" value="Lactamase_B_2"/>
    <property type="match status" value="1"/>
</dbReference>
<dbReference type="SMART" id="SM00849">
    <property type="entry name" value="Lactamase_B"/>
    <property type="match status" value="1"/>
</dbReference>